<evidence type="ECO:0000313" key="2">
    <source>
        <dbReference type="Proteomes" id="UP000619260"/>
    </source>
</evidence>
<gene>
    <name evidence="1" type="ORF">Val02_69080</name>
</gene>
<organism evidence="1 2">
    <name type="scientific">Virgisporangium aliadipatigenens</name>
    <dbReference type="NCBI Taxonomy" id="741659"/>
    <lineage>
        <taxon>Bacteria</taxon>
        <taxon>Bacillati</taxon>
        <taxon>Actinomycetota</taxon>
        <taxon>Actinomycetes</taxon>
        <taxon>Micromonosporales</taxon>
        <taxon>Micromonosporaceae</taxon>
        <taxon>Virgisporangium</taxon>
    </lineage>
</organism>
<evidence type="ECO:0000313" key="1">
    <source>
        <dbReference type="EMBL" id="GIJ50022.1"/>
    </source>
</evidence>
<sequence length="453" mass="50321">MLSRRDAVDTAAGILPKYRAELERLDRIDRYLRNEHDGPYMPRAASTEYKLLAKRARTNLLPLVVNGVAQALYVEGYRRSDGAAPAGAWQWWQTNGLDARQSAIHRAALAYGTAYVTVTSGVDDLGAQMPVIRGVSPRRMLAVYQDETADDWPVFALRVDPQQAGTDRRLMLRLYDDTAVHFLSVDTSGDRPEYIDTRTHDIGLCPVVRFADVPDLEGRAPGEVEPLIEVQDRINQTVFDLLVAQTFSSFKIRTVSGMAPQLDEHGQPRPLPVDARRFLMAKDPDTKFGQLDETDLRPLLASADAAMRHMAVISQTPPQDLLGELANLSAEALTAARDGQTRKRIEREHVFGEAWEQTLRLAAYVAGDTTGARDRAAQVAWRDVEARSLAQVADALGKIAQMLAVPVEALWSRIPGVTATDIEQWRQMRATEQAADPMRRLADQVERQAAPPP</sequence>
<protein>
    <submittedName>
        <fullName evidence="1">Chromosome partitioning protein ParA</fullName>
    </submittedName>
</protein>
<name>A0A8J4DVD2_9ACTN</name>
<dbReference type="AlphaFoldDB" id="A0A8J4DVD2"/>
<dbReference type="EMBL" id="BOPF01000032">
    <property type="protein sequence ID" value="GIJ50022.1"/>
    <property type="molecule type" value="Genomic_DNA"/>
</dbReference>
<keyword evidence="2" id="KW-1185">Reference proteome</keyword>
<reference evidence="1" key="1">
    <citation type="submission" date="2021-01" db="EMBL/GenBank/DDBJ databases">
        <title>Whole genome shotgun sequence of Virgisporangium aliadipatigenens NBRC 105644.</title>
        <authorList>
            <person name="Komaki H."/>
            <person name="Tamura T."/>
        </authorList>
    </citation>
    <scope>NUCLEOTIDE SEQUENCE</scope>
    <source>
        <strain evidence="1">NBRC 105644</strain>
    </source>
</reference>
<proteinExistence type="predicted"/>
<accession>A0A8J4DVD2</accession>
<dbReference type="RefSeq" id="WP_203903469.1">
    <property type="nucleotide sequence ID" value="NZ_BOPF01000032.1"/>
</dbReference>
<comment type="caution">
    <text evidence="1">The sequence shown here is derived from an EMBL/GenBank/DDBJ whole genome shotgun (WGS) entry which is preliminary data.</text>
</comment>
<dbReference type="InterPro" id="IPR021145">
    <property type="entry name" value="Portal_protein_SPP1_Gp6-like"/>
</dbReference>
<dbReference type="Proteomes" id="UP000619260">
    <property type="component" value="Unassembled WGS sequence"/>
</dbReference>
<dbReference type="Pfam" id="PF05133">
    <property type="entry name" value="SPP1_portal"/>
    <property type="match status" value="1"/>
</dbReference>